<gene>
    <name evidence="1" type="ORF">ACFOGJ_03520</name>
</gene>
<keyword evidence="2" id="KW-1185">Reference proteome</keyword>
<accession>A0ABV7KVC5</accession>
<name>A0ABV7KVC5_9PROT</name>
<dbReference type="Proteomes" id="UP001595528">
    <property type="component" value="Unassembled WGS sequence"/>
</dbReference>
<proteinExistence type="predicted"/>
<comment type="caution">
    <text evidence="1">The sequence shown here is derived from an EMBL/GenBank/DDBJ whole genome shotgun (WGS) entry which is preliminary data.</text>
</comment>
<organism evidence="1 2">
    <name type="scientific">Marinibaculum pumilum</name>
    <dbReference type="NCBI Taxonomy" id="1766165"/>
    <lineage>
        <taxon>Bacteria</taxon>
        <taxon>Pseudomonadati</taxon>
        <taxon>Pseudomonadota</taxon>
        <taxon>Alphaproteobacteria</taxon>
        <taxon>Rhodospirillales</taxon>
        <taxon>Rhodospirillaceae</taxon>
        <taxon>Marinibaculum</taxon>
    </lineage>
</organism>
<protein>
    <submittedName>
        <fullName evidence="1">Uncharacterized protein</fullName>
    </submittedName>
</protein>
<dbReference type="RefSeq" id="WP_379898180.1">
    <property type="nucleotide sequence ID" value="NZ_JBHRTR010000009.1"/>
</dbReference>
<evidence type="ECO:0000313" key="2">
    <source>
        <dbReference type="Proteomes" id="UP001595528"/>
    </source>
</evidence>
<sequence>MPSRSVYEVVVNHGGQWVVQTTTETQGDAIRLAERLVSSGREEDVRVLQSFFDDKKRTLVENELKRFRRKAASKSDSAPVRPPTPLSARPCNSHTEFYRFETRRVIRAAIMDDLERWVITPLELLHNLSHAQRLNAAGTVLQGGVQRVAMVQSREYGLSIHQRMKALFDFCTEIEREMRLIWRNHEIKAVPPGGLRARMAALKDEKNGEFLLHAEISESLSEAKDWPAKLTVMFGLLAEEADEEEMAVFDSYAAEIIESGPAIKALLGDIGDRADAIMALLDIQAGFPPADVTLTPVVERLIRLFREGRLKDCRGVLYRRIRQELESLRSVSGNATDLIRETQVLKALYVKLQRDADERSDARLLLGTLENRAGAILRSETLGTKLQSQKTPIGQIDLLLRLAPGILGAANKRKISAFIVGLIDSEENKGIVIGGENVAEARMRQFRKWEESARGAEFDQRSEQELCGLFDRLCVEAMRKAQYFARLQREEPVPAVRALKLMELAAENGVTTGTAMRAVQAELIKLLKDPGTLTALAESVQNDPEKTARLRELYTLLSQQTAASA</sequence>
<dbReference type="EMBL" id="JBHRTR010000009">
    <property type="protein sequence ID" value="MFC3226282.1"/>
    <property type="molecule type" value="Genomic_DNA"/>
</dbReference>
<reference evidence="2" key="1">
    <citation type="journal article" date="2019" name="Int. J. Syst. Evol. Microbiol.">
        <title>The Global Catalogue of Microorganisms (GCM) 10K type strain sequencing project: providing services to taxonomists for standard genome sequencing and annotation.</title>
        <authorList>
            <consortium name="The Broad Institute Genomics Platform"/>
            <consortium name="The Broad Institute Genome Sequencing Center for Infectious Disease"/>
            <person name="Wu L."/>
            <person name="Ma J."/>
        </authorList>
    </citation>
    <scope>NUCLEOTIDE SEQUENCE [LARGE SCALE GENOMIC DNA]</scope>
    <source>
        <strain evidence="2">KCTC 42964</strain>
    </source>
</reference>
<evidence type="ECO:0000313" key="1">
    <source>
        <dbReference type="EMBL" id="MFC3226282.1"/>
    </source>
</evidence>